<dbReference type="Proteomes" id="UP001187415">
    <property type="component" value="Unassembled WGS sequence"/>
</dbReference>
<feature type="compositionally biased region" description="Polar residues" evidence="1">
    <location>
        <begin position="251"/>
        <end position="260"/>
    </location>
</feature>
<feature type="region of interest" description="Disordered" evidence="1">
    <location>
        <begin position="176"/>
        <end position="260"/>
    </location>
</feature>
<evidence type="ECO:0000313" key="2">
    <source>
        <dbReference type="EMBL" id="KAK2820287.1"/>
    </source>
</evidence>
<name>A0AA88IW06_CHASR</name>
<protein>
    <submittedName>
        <fullName evidence="2">Uncharacterized protein</fullName>
    </submittedName>
</protein>
<accession>A0AA88IW06</accession>
<comment type="caution">
    <text evidence="2">The sequence shown here is derived from an EMBL/GenBank/DDBJ whole genome shotgun (WGS) entry which is preliminary data.</text>
</comment>
<gene>
    <name evidence="2" type="ORF">Q5P01_023246</name>
</gene>
<feature type="compositionally biased region" description="Basic and acidic residues" evidence="1">
    <location>
        <begin position="217"/>
        <end position="237"/>
    </location>
</feature>
<reference evidence="2" key="1">
    <citation type="submission" date="2023-07" db="EMBL/GenBank/DDBJ databases">
        <title>Chromosome-level Genome Assembly of Striped Snakehead (Channa striata).</title>
        <authorList>
            <person name="Liu H."/>
        </authorList>
    </citation>
    <scope>NUCLEOTIDE SEQUENCE</scope>
    <source>
        <strain evidence="2">Gz</strain>
        <tissue evidence="2">Muscle</tissue>
    </source>
</reference>
<dbReference type="EMBL" id="JAUPFM010000019">
    <property type="protein sequence ID" value="KAK2820287.1"/>
    <property type="molecule type" value="Genomic_DNA"/>
</dbReference>
<organism evidence="2 3">
    <name type="scientific">Channa striata</name>
    <name type="common">Snakehead murrel</name>
    <name type="synonym">Ophicephalus striatus</name>
    <dbReference type="NCBI Taxonomy" id="64152"/>
    <lineage>
        <taxon>Eukaryota</taxon>
        <taxon>Metazoa</taxon>
        <taxon>Chordata</taxon>
        <taxon>Craniata</taxon>
        <taxon>Vertebrata</taxon>
        <taxon>Euteleostomi</taxon>
        <taxon>Actinopterygii</taxon>
        <taxon>Neopterygii</taxon>
        <taxon>Teleostei</taxon>
        <taxon>Neoteleostei</taxon>
        <taxon>Acanthomorphata</taxon>
        <taxon>Anabantaria</taxon>
        <taxon>Anabantiformes</taxon>
        <taxon>Channoidei</taxon>
        <taxon>Channidae</taxon>
        <taxon>Channa</taxon>
    </lineage>
</organism>
<dbReference type="AlphaFoldDB" id="A0AA88IW06"/>
<proteinExistence type="predicted"/>
<evidence type="ECO:0000256" key="1">
    <source>
        <dbReference type="SAM" id="MobiDB-lite"/>
    </source>
</evidence>
<dbReference type="PANTHER" id="PTHR34488:SF1">
    <property type="entry name" value="SI:CH211-245H14.1-RELATED"/>
    <property type="match status" value="1"/>
</dbReference>
<keyword evidence="3" id="KW-1185">Reference proteome</keyword>
<evidence type="ECO:0000313" key="3">
    <source>
        <dbReference type="Proteomes" id="UP001187415"/>
    </source>
</evidence>
<sequence length="260" mass="30251">MIYRAPVGEARSAIRQLNEIFPQEEGGESETVQATRDFLQLRNTHSNTKKKMVKVYAFPAGNTLDYHLKFLKKVLKRFRDKVVQKPEKSDVTLVFCPIVSRFETDVGCALSRVPDSARECMILVAMHHTFDPNYALPSQRQMEEHGVTLFVDCLFFEHKGLLRCSRNKNAIKEVRRQLKQRRKEPPALRWRCGSSLHEREPAHSRGNKRINLGNEGTRGRTDGRRARKRDERETKGRERTKRRAAADGWSEEQQPPQRQQ</sequence>
<dbReference type="PANTHER" id="PTHR34488">
    <property type="entry name" value="SI:CH211-245H14.1-RELATED"/>
    <property type="match status" value="1"/>
</dbReference>